<sequence length="100" mass="11620">MNKENSKISNNEESYVEFTKNILEVDFGSIGETNWEIFKEENGKISTNEFSTEKEWVEEIYNIENSYDNCAEISSDCDILPERIPFSNANFKKFGEVQSL</sequence>
<reference evidence="2" key="1">
    <citation type="submission" date="2013-02" db="EMBL/GenBank/DDBJ databases">
        <authorList>
            <consortium name="The Broad Institute Genome Sequencing Platform"/>
            <person name="Cuomo C."/>
            <person name="Becnel J."/>
            <person name="Sanscrainte N."/>
            <person name="Walker B."/>
            <person name="Young S.K."/>
            <person name="Zeng Q."/>
            <person name="Gargeya S."/>
            <person name="Fitzgerald M."/>
            <person name="Haas B."/>
            <person name="Abouelleil A."/>
            <person name="Alvarado L."/>
            <person name="Arachchi H.M."/>
            <person name="Berlin A.M."/>
            <person name="Chapman S.B."/>
            <person name="Dewar J."/>
            <person name="Goldberg J."/>
            <person name="Griggs A."/>
            <person name="Gujja S."/>
            <person name="Hansen M."/>
            <person name="Howarth C."/>
            <person name="Imamovic A."/>
            <person name="Larimer J."/>
            <person name="McCowan C."/>
            <person name="Murphy C."/>
            <person name="Neiman D."/>
            <person name="Pearson M."/>
            <person name="Priest M."/>
            <person name="Roberts A."/>
            <person name="Saif S."/>
            <person name="Shea T."/>
            <person name="Sisk P."/>
            <person name="Sykes S."/>
            <person name="Wortman J."/>
            <person name="Nusbaum C."/>
            <person name="Birren B."/>
        </authorList>
    </citation>
    <scope>NUCLEOTIDE SEQUENCE [LARGE SCALE GENOMIC DNA]</scope>
    <source>
        <strain evidence="2">PRA339</strain>
    </source>
</reference>
<gene>
    <name evidence="1" type="ORF">H312_00622</name>
</gene>
<name>A0A059F4Q7_9MICR</name>
<reference evidence="1 2" key="2">
    <citation type="submission" date="2014-03" db="EMBL/GenBank/DDBJ databases">
        <title>The Genome Sequence of Anncaliia algerae insect isolate PRA339.</title>
        <authorList>
            <consortium name="The Broad Institute Genome Sequencing Platform"/>
            <consortium name="The Broad Institute Genome Sequencing Center for Infectious Disease"/>
            <person name="Cuomo C."/>
            <person name="Becnel J."/>
            <person name="Sanscrainte N."/>
            <person name="Walker B."/>
            <person name="Young S.K."/>
            <person name="Zeng Q."/>
            <person name="Gargeya S."/>
            <person name="Fitzgerald M."/>
            <person name="Haas B."/>
            <person name="Abouelleil A."/>
            <person name="Alvarado L."/>
            <person name="Arachchi H.M."/>
            <person name="Berlin A.M."/>
            <person name="Chapman S.B."/>
            <person name="Dewar J."/>
            <person name="Goldberg J."/>
            <person name="Griggs A."/>
            <person name="Gujja S."/>
            <person name="Hansen M."/>
            <person name="Howarth C."/>
            <person name="Imamovic A."/>
            <person name="Larimer J."/>
            <person name="McCowan C."/>
            <person name="Murphy C."/>
            <person name="Neiman D."/>
            <person name="Pearson M."/>
            <person name="Priest M."/>
            <person name="Roberts A."/>
            <person name="Saif S."/>
            <person name="Shea T."/>
            <person name="Sisk P."/>
            <person name="Sykes S."/>
            <person name="Wortman J."/>
            <person name="Nusbaum C."/>
            <person name="Birren B."/>
        </authorList>
    </citation>
    <scope>NUCLEOTIDE SEQUENCE [LARGE SCALE GENOMIC DNA]</scope>
    <source>
        <strain evidence="1 2">PRA339</strain>
    </source>
</reference>
<accession>A0A059F4Q7</accession>
<dbReference type="HOGENOM" id="CLU_2305381_0_0_1"/>
<keyword evidence="2" id="KW-1185">Reference proteome</keyword>
<dbReference type="OrthoDB" id="118105at2759"/>
<dbReference type="EMBL" id="KK365134">
    <property type="protein sequence ID" value="KCZ81979.1"/>
    <property type="molecule type" value="Genomic_DNA"/>
</dbReference>
<evidence type="ECO:0000313" key="1">
    <source>
        <dbReference type="EMBL" id="KCZ81979.1"/>
    </source>
</evidence>
<organism evidence="1 2">
    <name type="scientific">Anncaliia algerae PRA339</name>
    <dbReference type="NCBI Taxonomy" id="1288291"/>
    <lineage>
        <taxon>Eukaryota</taxon>
        <taxon>Fungi</taxon>
        <taxon>Fungi incertae sedis</taxon>
        <taxon>Microsporidia</taxon>
        <taxon>Tubulinosematoidea</taxon>
        <taxon>Tubulinosematidae</taxon>
        <taxon>Anncaliia</taxon>
    </lineage>
</organism>
<dbReference type="AlphaFoldDB" id="A0A059F4Q7"/>
<evidence type="ECO:0000313" key="2">
    <source>
        <dbReference type="Proteomes" id="UP000030655"/>
    </source>
</evidence>
<protein>
    <submittedName>
        <fullName evidence="1">Uncharacterized protein</fullName>
    </submittedName>
</protein>
<proteinExistence type="predicted"/>
<dbReference type="VEuPathDB" id="MicrosporidiaDB:H312_00622"/>
<dbReference type="Proteomes" id="UP000030655">
    <property type="component" value="Unassembled WGS sequence"/>
</dbReference>